<keyword evidence="4" id="KW-1185">Reference proteome</keyword>
<accession>A0A165HHB1</accession>
<proteinExistence type="predicted"/>
<feature type="region of interest" description="Disordered" evidence="1">
    <location>
        <begin position="1"/>
        <end position="45"/>
    </location>
</feature>
<evidence type="ECO:0000256" key="2">
    <source>
        <dbReference type="SAM" id="Phobius"/>
    </source>
</evidence>
<feature type="transmembrane region" description="Helical" evidence="2">
    <location>
        <begin position="53"/>
        <end position="72"/>
    </location>
</feature>
<feature type="transmembrane region" description="Helical" evidence="2">
    <location>
        <begin position="161"/>
        <end position="189"/>
    </location>
</feature>
<dbReference type="AlphaFoldDB" id="A0A165HHB1"/>
<gene>
    <name evidence="3" type="ORF">L228DRAFT_282236</name>
</gene>
<dbReference type="PANTHER" id="PTHR37919">
    <property type="entry name" value="PROTEIN CBG05606"/>
    <property type="match status" value="1"/>
</dbReference>
<dbReference type="PANTHER" id="PTHR37919:SF2">
    <property type="entry name" value="EXPERA DOMAIN-CONTAINING PROTEIN"/>
    <property type="match status" value="1"/>
</dbReference>
<keyword evidence="2" id="KW-0472">Membrane</keyword>
<feature type="transmembrane region" description="Helical" evidence="2">
    <location>
        <begin position="209"/>
        <end position="230"/>
    </location>
</feature>
<evidence type="ECO:0000313" key="3">
    <source>
        <dbReference type="EMBL" id="KZF23515.1"/>
    </source>
</evidence>
<dbReference type="OMA" id="LHSPIWT"/>
<evidence type="ECO:0000313" key="4">
    <source>
        <dbReference type="Proteomes" id="UP000076632"/>
    </source>
</evidence>
<keyword evidence="2" id="KW-0812">Transmembrane</keyword>
<dbReference type="RefSeq" id="XP_018189070.1">
    <property type="nucleotide sequence ID" value="XM_018335973.1"/>
</dbReference>
<keyword evidence="2" id="KW-1133">Transmembrane helix</keyword>
<evidence type="ECO:0008006" key="5">
    <source>
        <dbReference type="Google" id="ProtNLM"/>
    </source>
</evidence>
<sequence length="249" mass="27300">MVSTRNHPKNFPEPTLSPTKSTQSKSVVRSSTPTSSTSSTSKKWTHTPSNLTLLWLAIAVPLVLWDAGYVFLRPHTMPGGFLHSPLWLPYVFYGSVDYVYGLPAFEQSDGFPAAQSALNLLETFLYVAYLAIVFRYGKVVSGRGRGAPKSRKAGWLGQPRVVSGQMAGAAVLIGYATAVMTLSKTVLYWLNEYYSGFKHIGHNDALTLIIAWLIPNGAWLAFPSYMAYVFGREILQGLAVAAKTTGKQE</sequence>
<dbReference type="InParanoid" id="A0A165HHB1"/>
<dbReference type="GeneID" id="28901110"/>
<feature type="compositionally biased region" description="Low complexity" evidence="1">
    <location>
        <begin position="24"/>
        <end position="45"/>
    </location>
</feature>
<dbReference type="OrthoDB" id="60858at2759"/>
<organism evidence="3 4">
    <name type="scientific">Xylona heveae (strain CBS 132557 / TC161)</name>
    <dbReference type="NCBI Taxonomy" id="1328760"/>
    <lineage>
        <taxon>Eukaryota</taxon>
        <taxon>Fungi</taxon>
        <taxon>Dikarya</taxon>
        <taxon>Ascomycota</taxon>
        <taxon>Pezizomycotina</taxon>
        <taxon>Xylonomycetes</taxon>
        <taxon>Xylonales</taxon>
        <taxon>Xylonaceae</taxon>
        <taxon>Xylona</taxon>
    </lineage>
</organism>
<feature type="transmembrane region" description="Helical" evidence="2">
    <location>
        <begin position="84"/>
        <end position="103"/>
    </location>
</feature>
<reference evidence="3 4" key="1">
    <citation type="journal article" date="2016" name="Fungal Biol.">
        <title>The genome of Xylona heveae provides a window into fungal endophytism.</title>
        <authorList>
            <person name="Gazis R."/>
            <person name="Kuo A."/>
            <person name="Riley R."/>
            <person name="LaButti K."/>
            <person name="Lipzen A."/>
            <person name="Lin J."/>
            <person name="Amirebrahimi M."/>
            <person name="Hesse C.N."/>
            <person name="Spatafora J.W."/>
            <person name="Henrissat B."/>
            <person name="Hainaut M."/>
            <person name="Grigoriev I.V."/>
            <person name="Hibbett D.S."/>
        </authorList>
    </citation>
    <scope>NUCLEOTIDE SEQUENCE [LARGE SCALE GENOMIC DNA]</scope>
    <source>
        <strain evidence="3 4">TC161</strain>
    </source>
</reference>
<dbReference type="STRING" id="1328760.A0A165HHB1"/>
<dbReference type="Proteomes" id="UP000076632">
    <property type="component" value="Unassembled WGS sequence"/>
</dbReference>
<protein>
    <recommendedName>
        <fullName evidence="5">C6 transcription factor</fullName>
    </recommendedName>
</protein>
<evidence type="ECO:0000256" key="1">
    <source>
        <dbReference type="SAM" id="MobiDB-lite"/>
    </source>
</evidence>
<dbReference type="EMBL" id="KV407457">
    <property type="protein sequence ID" value="KZF23515.1"/>
    <property type="molecule type" value="Genomic_DNA"/>
</dbReference>
<name>A0A165HHB1_XYLHT</name>